<feature type="transmembrane region" description="Helical" evidence="6">
    <location>
        <begin position="12"/>
        <end position="30"/>
    </location>
</feature>
<dbReference type="InterPro" id="IPR050189">
    <property type="entry name" value="MFS_Efflux_Transporters"/>
</dbReference>
<dbReference type="Gene3D" id="1.20.1250.20">
    <property type="entry name" value="MFS general substrate transporter like domains"/>
    <property type="match status" value="2"/>
</dbReference>
<evidence type="ECO:0000256" key="4">
    <source>
        <dbReference type="ARBA" id="ARBA00022989"/>
    </source>
</evidence>
<proteinExistence type="predicted"/>
<dbReference type="GO" id="GO:0022857">
    <property type="term" value="F:transmembrane transporter activity"/>
    <property type="evidence" value="ECO:0007669"/>
    <property type="project" value="InterPro"/>
</dbReference>
<keyword evidence="3 6" id="KW-0812">Transmembrane</keyword>
<dbReference type="PROSITE" id="PS50850">
    <property type="entry name" value="MFS"/>
    <property type="match status" value="1"/>
</dbReference>
<evidence type="ECO:0000313" key="8">
    <source>
        <dbReference type="EMBL" id="AAZ32451.1"/>
    </source>
</evidence>
<dbReference type="PANTHER" id="PTHR43124">
    <property type="entry name" value="PURINE EFFLUX PUMP PBUE"/>
    <property type="match status" value="1"/>
</dbReference>
<dbReference type="SUPFAM" id="SSF103473">
    <property type="entry name" value="MFS general substrate transporter"/>
    <property type="match status" value="1"/>
</dbReference>
<evidence type="ECO:0000256" key="2">
    <source>
        <dbReference type="ARBA" id="ARBA00022475"/>
    </source>
</evidence>
<evidence type="ECO:0000256" key="3">
    <source>
        <dbReference type="ARBA" id="ARBA00022692"/>
    </source>
</evidence>
<feature type="transmembrane region" description="Helical" evidence="6">
    <location>
        <begin position="274"/>
        <end position="292"/>
    </location>
</feature>
<dbReference type="EMBL" id="DQ118403">
    <property type="protein sequence ID" value="AAZ32451.1"/>
    <property type="molecule type" value="Genomic_DNA"/>
</dbReference>
<feature type="transmembrane region" description="Helical" evidence="6">
    <location>
        <begin position="79"/>
        <end position="97"/>
    </location>
</feature>
<keyword evidence="2" id="KW-1003">Cell membrane</keyword>
<name>Q3SAD1_9EURY</name>
<accession>Q3SAD1</accession>
<dbReference type="InterPro" id="IPR020846">
    <property type="entry name" value="MFS_dom"/>
</dbReference>
<organism evidence="8">
    <name type="scientific">uncultured euryarchaeote Alv-FOS1</name>
    <dbReference type="NCBI Taxonomy" id="337892"/>
    <lineage>
        <taxon>Archaea</taxon>
        <taxon>Methanobacteriati</taxon>
        <taxon>Methanobacteriota</taxon>
        <taxon>environmental samples</taxon>
    </lineage>
</organism>
<evidence type="ECO:0000256" key="5">
    <source>
        <dbReference type="ARBA" id="ARBA00023136"/>
    </source>
</evidence>
<protein>
    <recommendedName>
        <fullName evidence="7">Major facilitator superfamily (MFS) profile domain-containing protein</fullName>
    </recommendedName>
</protein>
<dbReference type="Pfam" id="PF07690">
    <property type="entry name" value="MFS_1"/>
    <property type="match status" value="2"/>
</dbReference>
<sequence length="389" mass="41984">MHALYLMQHKWKILIVAMFVNLSIWAGDIIPVSQASRISASLAISPGYYAFLISLPILMMVLFSIPAGFLVVRLGAKRTATYGMLIAFAGAALRGFAWNSLSFTLFTAIYGIGMAVTFTNLPKIAEYEFPAKEQSIASGVYMSGLPLGAIVALVPGSMLGFLTWQEIIFLYSSLFLIALPLWLTTARDVPVTPVHGADFVQVSKNRGLWILSVANMTLLITYFGVTTYLPMQKNMQALLGPQTSLLIASVSAALVFGLLFLPRISGRFGERRSAIVYQLCTAGFLILFFAALHFNSPLVWVFSILAGVFLGGTIPLFFAFLTRIGVRSEMFGIASGIFVSVLNIGGFLAPVLAHAIDFNLGLAGVIALFAGASLAGAVLTLLIPFKNER</sequence>
<feature type="domain" description="Major facilitator superfamily (MFS) profile" evidence="7">
    <location>
        <begin position="12"/>
        <end position="388"/>
    </location>
</feature>
<dbReference type="PANTHER" id="PTHR43124:SF3">
    <property type="entry name" value="CHLORAMPHENICOL EFFLUX PUMP RV0191"/>
    <property type="match status" value="1"/>
</dbReference>
<feature type="transmembrane region" description="Helical" evidence="6">
    <location>
        <begin position="245"/>
        <end position="262"/>
    </location>
</feature>
<evidence type="ECO:0000259" key="7">
    <source>
        <dbReference type="PROSITE" id="PS50850"/>
    </source>
</evidence>
<feature type="transmembrane region" description="Helical" evidence="6">
    <location>
        <begin position="103"/>
        <end position="121"/>
    </location>
</feature>
<evidence type="ECO:0000256" key="6">
    <source>
        <dbReference type="SAM" id="Phobius"/>
    </source>
</evidence>
<feature type="transmembrane region" description="Helical" evidence="6">
    <location>
        <begin position="333"/>
        <end position="356"/>
    </location>
</feature>
<dbReference type="AlphaFoldDB" id="Q3SAD1"/>
<keyword evidence="5 6" id="KW-0472">Membrane</keyword>
<dbReference type="InterPro" id="IPR011701">
    <property type="entry name" value="MFS"/>
</dbReference>
<reference evidence="8" key="1">
    <citation type="submission" date="2005-07" db="EMBL/GenBank/DDBJ databases">
        <title>A hyperthermophilic lifestyle for uncultured Archaea of the DHVE2 lineage: evidence from environmental genomics.</title>
        <authorList>
            <person name="Moussard H."/>
            <person name="Hennecke G."/>
            <person name="Moreira D."/>
            <person name="Jouffe V."/>
            <person name="Lopez-Garcia P."/>
            <person name="Jeanthon C."/>
        </authorList>
    </citation>
    <scope>NUCLEOTIDE SEQUENCE</scope>
</reference>
<feature type="transmembrane region" description="Helical" evidence="6">
    <location>
        <begin position="168"/>
        <end position="186"/>
    </location>
</feature>
<dbReference type="GO" id="GO:0005886">
    <property type="term" value="C:plasma membrane"/>
    <property type="evidence" value="ECO:0007669"/>
    <property type="project" value="UniProtKB-SubCell"/>
</dbReference>
<keyword evidence="4 6" id="KW-1133">Transmembrane helix</keyword>
<comment type="subcellular location">
    <subcellularLocation>
        <location evidence="1">Cell membrane</location>
        <topology evidence="1">Multi-pass membrane protein</topology>
    </subcellularLocation>
</comment>
<feature type="transmembrane region" description="Helical" evidence="6">
    <location>
        <begin position="50"/>
        <end position="72"/>
    </location>
</feature>
<feature type="transmembrane region" description="Helical" evidence="6">
    <location>
        <begin position="362"/>
        <end position="385"/>
    </location>
</feature>
<evidence type="ECO:0000256" key="1">
    <source>
        <dbReference type="ARBA" id="ARBA00004651"/>
    </source>
</evidence>
<dbReference type="InterPro" id="IPR036259">
    <property type="entry name" value="MFS_trans_sf"/>
</dbReference>
<feature type="transmembrane region" description="Helical" evidence="6">
    <location>
        <begin position="141"/>
        <end position="162"/>
    </location>
</feature>
<feature type="transmembrane region" description="Helical" evidence="6">
    <location>
        <begin position="207"/>
        <end position="225"/>
    </location>
</feature>
<feature type="transmembrane region" description="Helical" evidence="6">
    <location>
        <begin position="298"/>
        <end position="321"/>
    </location>
</feature>